<gene>
    <name evidence="7" type="ORF">C2E20_1086</name>
</gene>
<dbReference type="GO" id="GO:0071424">
    <property type="term" value="F:rRNA (cytosine-N4-)-methyltransferase activity"/>
    <property type="evidence" value="ECO:0007669"/>
    <property type="project" value="TreeGrafter"/>
</dbReference>
<dbReference type="InterPro" id="IPR002903">
    <property type="entry name" value="RsmH"/>
</dbReference>
<dbReference type="STRING" id="554055.A0A2P6VNL6"/>
<proteinExistence type="inferred from homology"/>
<keyword evidence="6" id="KW-0732">Signal</keyword>
<dbReference type="InterPro" id="IPR029063">
    <property type="entry name" value="SAM-dependent_MTases_sf"/>
</dbReference>
<keyword evidence="2" id="KW-0489">Methyltransferase</keyword>
<accession>A0A2P6VNL6</accession>
<evidence type="ECO:0000256" key="2">
    <source>
        <dbReference type="ARBA" id="ARBA00022603"/>
    </source>
</evidence>
<dbReference type="NCBIfam" id="TIGR00006">
    <property type="entry name" value="16S rRNA (cytosine(1402)-N(4))-methyltransferase RsmH"/>
    <property type="match status" value="1"/>
</dbReference>
<comment type="caution">
    <text evidence="7">The sequence shown here is derived from an EMBL/GenBank/DDBJ whole genome shotgun (WGS) entry which is preliminary data.</text>
</comment>
<evidence type="ECO:0000256" key="3">
    <source>
        <dbReference type="ARBA" id="ARBA00022679"/>
    </source>
</evidence>
<name>A0A2P6VNL6_9CHLO</name>
<protein>
    <submittedName>
        <fullName evidence="7">16S rRNA (Cytosine(1402)-N(4))-methyltransferase</fullName>
    </submittedName>
</protein>
<dbReference type="GO" id="GO:0070475">
    <property type="term" value="P:rRNA base methylation"/>
    <property type="evidence" value="ECO:0007669"/>
    <property type="project" value="TreeGrafter"/>
</dbReference>
<feature type="region of interest" description="Disordered" evidence="5">
    <location>
        <begin position="160"/>
        <end position="182"/>
    </location>
</feature>
<dbReference type="Pfam" id="PF01795">
    <property type="entry name" value="Methyltransf_5"/>
    <property type="match status" value="1"/>
</dbReference>
<dbReference type="PANTHER" id="PTHR11265">
    <property type="entry name" value="S-ADENOSYL-METHYLTRANSFERASE MRAW"/>
    <property type="match status" value="1"/>
</dbReference>
<evidence type="ECO:0000313" key="7">
    <source>
        <dbReference type="EMBL" id="PSC75684.1"/>
    </source>
</evidence>
<evidence type="ECO:0000256" key="4">
    <source>
        <dbReference type="ARBA" id="ARBA00022691"/>
    </source>
</evidence>
<comment type="similarity">
    <text evidence="1">Belongs to the methyltransferase superfamily. RsmH family.</text>
</comment>
<sequence>MAWRAAATSTGVRALLARAAAAVAPEAAPAAGAAAEQPHVSVLLDEVLKAFEGLQVRCYVDGTLGAGGHASAVLRAHPEMSALVGFDLDPTAHALASARLAAAGAALAPVAVTPAGVASLGAALPATVSAVQQQQQQQPTAFLVRSNFGRMKQVLRQLPLDGASGSGSSSSDGSGGGSASGSEGVDAILLDLGISSMQVDTADRGFSFLRDGPLDMRMDPGAVLSAELAVNSWSEAEIGRVIKEYGEERHWRGIACRIVAAREEAPITTTQQLVAAIGNPGGGGRGGGRGGRGRGDAKFKHPATRTFQALRIAVNGELQSIAQVIPDAIDCLAPGGRLAVITFHSLEDRIVKWAFRAAAGMAPSDEPLPSYCLPFDAPEEQPLVKILTRRPTVPGDAEQAANVRSRSAKLRVVQKL</sequence>
<evidence type="ECO:0000256" key="5">
    <source>
        <dbReference type="SAM" id="MobiDB-lite"/>
    </source>
</evidence>
<dbReference type="PANTHER" id="PTHR11265:SF0">
    <property type="entry name" value="12S RRNA N4-METHYLCYTIDINE METHYLTRANSFERASE"/>
    <property type="match status" value="1"/>
</dbReference>
<dbReference type="Gene3D" id="3.40.50.150">
    <property type="entry name" value="Vaccinia Virus protein VP39"/>
    <property type="match status" value="2"/>
</dbReference>
<feature type="region of interest" description="Disordered" evidence="5">
    <location>
        <begin position="276"/>
        <end position="300"/>
    </location>
</feature>
<reference evidence="7 8" key="1">
    <citation type="journal article" date="2018" name="Plant J.">
        <title>Genome sequences of Chlorella sorokiniana UTEX 1602 and Micractinium conductrix SAG 241.80: implications to maltose excretion by a green alga.</title>
        <authorList>
            <person name="Arriola M.B."/>
            <person name="Velmurugan N."/>
            <person name="Zhang Y."/>
            <person name="Plunkett M.H."/>
            <person name="Hondzo H."/>
            <person name="Barney B.M."/>
        </authorList>
    </citation>
    <scope>NUCLEOTIDE SEQUENCE [LARGE SCALE GENOMIC DNA]</scope>
    <source>
        <strain evidence="7 8">SAG 241.80</strain>
    </source>
</reference>
<feature type="signal peptide" evidence="6">
    <location>
        <begin position="1"/>
        <end position="21"/>
    </location>
</feature>
<evidence type="ECO:0000256" key="1">
    <source>
        <dbReference type="ARBA" id="ARBA00010396"/>
    </source>
</evidence>
<keyword evidence="3" id="KW-0808">Transferase</keyword>
<dbReference type="SUPFAM" id="SSF81799">
    <property type="entry name" value="Putative methyltransferase TM0872, insert domain"/>
    <property type="match status" value="1"/>
</dbReference>
<evidence type="ECO:0000256" key="6">
    <source>
        <dbReference type="SAM" id="SignalP"/>
    </source>
</evidence>
<organism evidence="7 8">
    <name type="scientific">Micractinium conductrix</name>
    <dbReference type="NCBI Taxonomy" id="554055"/>
    <lineage>
        <taxon>Eukaryota</taxon>
        <taxon>Viridiplantae</taxon>
        <taxon>Chlorophyta</taxon>
        <taxon>core chlorophytes</taxon>
        <taxon>Trebouxiophyceae</taxon>
        <taxon>Chlorellales</taxon>
        <taxon>Chlorellaceae</taxon>
        <taxon>Chlorella clade</taxon>
        <taxon>Micractinium</taxon>
    </lineage>
</organism>
<keyword evidence="4" id="KW-0949">S-adenosyl-L-methionine</keyword>
<dbReference type="OrthoDB" id="439808at2759"/>
<feature type="compositionally biased region" description="Low complexity" evidence="5">
    <location>
        <begin position="161"/>
        <end position="172"/>
    </location>
</feature>
<dbReference type="SUPFAM" id="SSF53335">
    <property type="entry name" value="S-adenosyl-L-methionine-dependent methyltransferases"/>
    <property type="match status" value="2"/>
</dbReference>
<feature type="chain" id="PRO_5015105543" evidence="6">
    <location>
        <begin position="22"/>
        <end position="416"/>
    </location>
</feature>
<dbReference type="HAMAP" id="MF_01007">
    <property type="entry name" value="16SrRNA_methyltr_H"/>
    <property type="match status" value="1"/>
</dbReference>
<evidence type="ECO:0000313" key="8">
    <source>
        <dbReference type="Proteomes" id="UP000239649"/>
    </source>
</evidence>
<dbReference type="Proteomes" id="UP000239649">
    <property type="component" value="Unassembled WGS sequence"/>
</dbReference>
<dbReference type="EMBL" id="LHPF02000002">
    <property type="protein sequence ID" value="PSC75684.1"/>
    <property type="molecule type" value="Genomic_DNA"/>
</dbReference>
<dbReference type="AlphaFoldDB" id="A0A2P6VNL6"/>
<feature type="compositionally biased region" description="Gly residues" evidence="5">
    <location>
        <begin position="279"/>
        <end position="290"/>
    </location>
</feature>
<keyword evidence="8" id="KW-1185">Reference proteome</keyword>
<dbReference type="Gene3D" id="1.10.150.170">
    <property type="entry name" value="Putative methyltransferase TM0872, insert domain"/>
    <property type="match status" value="1"/>
</dbReference>
<dbReference type="InterPro" id="IPR023397">
    <property type="entry name" value="SAM-dep_MeTrfase_MraW_recog"/>
</dbReference>